<evidence type="ECO:0000313" key="9">
    <source>
        <dbReference type="Proteomes" id="UP000053558"/>
    </source>
</evidence>
<dbReference type="Pfam" id="PF01885">
    <property type="entry name" value="PTS_2-RNA"/>
    <property type="match status" value="1"/>
</dbReference>
<evidence type="ECO:0000256" key="1">
    <source>
        <dbReference type="ARBA" id="ARBA00003343"/>
    </source>
</evidence>
<feature type="region of interest" description="Disordered" evidence="7">
    <location>
        <begin position="238"/>
        <end position="298"/>
    </location>
</feature>
<dbReference type="KEGG" id="cput:CONPUDRAFT_107060"/>
<dbReference type="EC" id="2.7.1.160" evidence="3"/>
<dbReference type="SUPFAM" id="SSF56399">
    <property type="entry name" value="ADP-ribosylation"/>
    <property type="match status" value="1"/>
</dbReference>
<reference evidence="9" key="1">
    <citation type="journal article" date="2012" name="Science">
        <title>The Paleozoic origin of enzymatic lignin decomposition reconstructed from 31 fungal genomes.</title>
        <authorList>
            <person name="Floudas D."/>
            <person name="Binder M."/>
            <person name="Riley R."/>
            <person name="Barry K."/>
            <person name="Blanchette R.A."/>
            <person name="Henrissat B."/>
            <person name="Martinez A.T."/>
            <person name="Otillar R."/>
            <person name="Spatafora J.W."/>
            <person name="Yadav J.S."/>
            <person name="Aerts A."/>
            <person name="Benoit I."/>
            <person name="Boyd A."/>
            <person name="Carlson A."/>
            <person name="Copeland A."/>
            <person name="Coutinho P.M."/>
            <person name="de Vries R.P."/>
            <person name="Ferreira P."/>
            <person name="Findley K."/>
            <person name="Foster B."/>
            <person name="Gaskell J."/>
            <person name="Glotzer D."/>
            <person name="Gorecki P."/>
            <person name="Heitman J."/>
            <person name="Hesse C."/>
            <person name="Hori C."/>
            <person name="Igarashi K."/>
            <person name="Jurgens J.A."/>
            <person name="Kallen N."/>
            <person name="Kersten P."/>
            <person name="Kohler A."/>
            <person name="Kuees U."/>
            <person name="Kumar T.K.A."/>
            <person name="Kuo A."/>
            <person name="LaButti K."/>
            <person name="Larrondo L.F."/>
            <person name="Lindquist E."/>
            <person name="Ling A."/>
            <person name="Lombard V."/>
            <person name="Lucas S."/>
            <person name="Lundell T."/>
            <person name="Martin R."/>
            <person name="McLaughlin D.J."/>
            <person name="Morgenstern I."/>
            <person name="Morin E."/>
            <person name="Murat C."/>
            <person name="Nagy L.G."/>
            <person name="Nolan M."/>
            <person name="Ohm R.A."/>
            <person name="Patyshakuliyeva A."/>
            <person name="Rokas A."/>
            <person name="Ruiz-Duenas F.J."/>
            <person name="Sabat G."/>
            <person name="Salamov A."/>
            <person name="Samejima M."/>
            <person name="Schmutz J."/>
            <person name="Slot J.C."/>
            <person name="St John F."/>
            <person name="Stenlid J."/>
            <person name="Sun H."/>
            <person name="Sun S."/>
            <person name="Syed K."/>
            <person name="Tsang A."/>
            <person name="Wiebenga A."/>
            <person name="Young D."/>
            <person name="Pisabarro A."/>
            <person name="Eastwood D.C."/>
            <person name="Martin F."/>
            <person name="Cullen D."/>
            <person name="Grigoriev I.V."/>
            <person name="Hibbett D.S."/>
        </authorList>
    </citation>
    <scope>NUCLEOTIDE SEQUENCE [LARGE SCALE GENOMIC DNA]</scope>
    <source>
        <strain evidence="9">RWD-64-598 SS2</strain>
    </source>
</reference>
<dbReference type="InterPro" id="IPR002745">
    <property type="entry name" value="Ptrans_KptA/Tpt1"/>
</dbReference>
<comment type="caution">
    <text evidence="8">The sequence shown here is derived from an EMBL/GenBank/DDBJ whole genome shotgun (WGS) entry which is preliminary data.</text>
</comment>
<keyword evidence="5" id="KW-0520">NAD</keyword>
<dbReference type="GeneID" id="19198626"/>
<dbReference type="Gene3D" id="1.10.10.970">
    <property type="entry name" value="RNA 2'-phosphotransferase, Tpt1/KptA family, N-terminal domain"/>
    <property type="match status" value="1"/>
</dbReference>
<evidence type="ECO:0000256" key="4">
    <source>
        <dbReference type="ARBA" id="ARBA00022679"/>
    </source>
</evidence>
<dbReference type="OMA" id="GRIHPKY"/>
<name>A0A5M3MK37_CONPW</name>
<dbReference type="Gene3D" id="3.20.170.30">
    <property type="match status" value="1"/>
</dbReference>
<comment type="similarity">
    <text evidence="2">Belongs to the KptA/TPT1 family.</text>
</comment>
<proteinExistence type="inferred from homology"/>
<dbReference type="GO" id="GO:0000215">
    <property type="term" value="F:tRNA 2'-phosphotransferase activity"/>
    <property type="evidence" value="ECO:0007669"/>
    <property type="project" value="UniProtKB-EC"/>
</dbReference>
<dbReference type="EMBL" id="JH711581">
    <property type="protein sequence ID" value="EIW79025.1"/>
    <property type="molecule type" value="Genomic_DNA"/>
</dbReference>
<evidence type="ECO:0000256" key="6">
    <source>
        <dbReference type="ARBA" id="ARBA00047949"/>
    </source>
</evidence>
<dbReference type="InterPro" id="IPR042081">
    <property type="entry name" value="RNA_2'-PTrans_C"/>
</dbReference>
<dbReference type="PANTHER" id="PTHR12684">
    <property type="entry name" value="PUTATIVE PHOSPHOTRANSFERASE"/>
    <property type="match status" value="1"/>
</dbReference>
<dbReference type="AlphaFoldDB" id="A0A5M3MK37"/>
<gene>
    <name evidence="8" type="ORF">CONPUDRAFT_107060</name>
</gene>
<dbReference type="OrthoDB" id="419694at2759"/>
<feature type="compositionally biased region" description="Gly residues" evidence="7">
    <location>
        <begin position="240"/>
        <end position="255"/>
    </location>
</feature>
<dbReference type="RefSeq" id="XP_007770759.1">
    <property type="nucleotide sequence ID" value="XM_007772569.1"/>
</dbReference>
<evidence type="ECO:0000256" key="3">
    <source>
        <dbReference type="ARBA" id="ARBA00012007"/>
    </source>
</evidence>
<evidence type="ECO:0000256" key="5">
    <source>
        <dbReference type="ARBA" id="ARBA00023027"/>
    </source>
</evidence>
<evidence type="ECO:0000256" key="2">
    <source>
        <dbReference type="ARBA" id="ARBA00009836"/>
    </source>
</evidence>
<keyword evidence="4" id="KW-0808">Transferase</keyword>
<evidence type="ECO:0000313" key="8">
    <source>
        <dbReference type="EMBL" id="EIW79025.1"/>
    </source>
</evidence>
<dbReference type="GO" id="GO:0006388">
    <property type="term" value="P:tRNA splicing, via endonucleolytic cleavage and ligation"/>
    <property type="evidence" value="ECO:0007669"/>
    <property type="project" value="TreeGrafter"/>
</dbReference>
<evidence type="ECO:0000256" key="7">
    <source>
        <dbReference type="SAM" id="MobiDB-lite"/>
    </source>
</evidence>
<organism evidence="8 9">
    <name type="scientific">Coniophora puteana (strain RWD-64-598)</name>
    <name type="common">Brown rot fungus</name>
    <dbReference type="NCBI Taxonomy" id="741705"/>
    <lineage>
        <taxon>Eukaryota</taxon>
        <taxon>Fungi</taxon>
        <taxon>Dikarya</taxon>
        <taxon>Basidiomycota</taxon>
        <taxon>Agaricomycotina</taxon>
        <taxon>Agaricomycetes</taxon>
        <taxon>Agaricomycetidae</taxon>
        <taxon>Boletales</taxon>
        <taxon>Coniophorineae</taxon>
        <taxon>Coniophoraceae</taxon>
        <taxon>Coniophora</taxon>
    </lineage>
</organism>
<dbReference type="Proteomes" id="UP000053558">
    <property type="component" value="Unassembled WGS sequence"/>
</dbReference>
<comment type="catalytic activity">
    <reaction evidence="6">
        <text>2'-phospho-[ligated tRNA] + NAD(+) = mature tRNA + ADP-alpha-D-ribose 1'',2''-cyclic phosphate + nicotinamide</text>
        <dbReference type="Rhea" id="RHEA:23324"/>
        <dbReference type="Rhea" id="RHEA-COMP:11106"/>
        <dbReference type="Rhea" id="RHEA-COMP:11107"/>
        <dbReference type="ChEBI" id="CHEBI:17154"/>
        <dbReference type="ChEBI" id="CHEBI:57540"/>
        <dbReference type="ChEBI" id="CHEBI:76596"/>
        <dbReference type="ChEBI" id="CHEBI:82883"/>
        <dbReference type="ChEBI" id="CHEBI:85027"/>
        <dbReference type="EC" id="2.7.1.160"/>
    </reaction>
</comment>
<dbReference type="InterPro" id="IPR042080">
    <property type="entry name" value="RNA_2'-PTrans_N"/>
</dbReference>
<dbReference type="PANTHER" id="PTHR12684:SF2">
    <property type="entry name" value="TRNA 2'-PHOSPHOTRANSFERASE 1"/>
    <property type="match status" value="1"/>
</dbReference>
<keyword evidence="9" id="KW-1185">Reference proteome</keyword>
<comment type="function">
    <text evidence="1">Catalyzes the last step of tRNA splicing, the transfer of the splice junction 2'-phosphate from ligated tRNA to NAD to produce ADP-ribose 1''-2'' cyclic phosphate.</text>
</comment>
<accession>A0A5M3MK37</accession>
<protein>
    <recommendedName>
        <fullName evidence="3">2'-phosphotransferase</fullName>
        <ecNumber evidence="3">2.7.1.160</ecNumber>
    </recommendedName>
</protein>
<sequence>MTRGMKGNPRDEPLVRTSKTLSWMLRHGAANVGLQMRKDGYVDVQDLLRLQQFRELTFEHLREIVAKDQKQRYNLTLDSETSVWMIRANQGHSIKDVTLDMQKLMSATDVPMAVHGTTEKAWESIQRQGLSRMNRQHIHLAQGIPDSGVMSGMRTSSRIIIHIDLARALDAGVPLFLSANGVVLTPGDDRGLLRPQLFSRVQRRGASGWEDVPVPVLSPEEAAEAEAEAVRTMEALAPAGRGGRGRGGGRGGRGGGRGKEPAQMGGEDVRQTRRQKGKGKEGADEEPAAVEVSEVKTTITSEKGTDTVVEGIEAISLKS</sequence>